<keyword evidence="2" id="KW-1185">Reference proteome</keyword>
<evidence type="ECO:0000313" key="1">
    <source>
        <dbReference type="EMBL" id="GGY45639.1"/>
    </source>
</evidence>
<protein>
    <submittedName>
        <fullName evidence="1">Uncharacterized protein</fullName>
    </submittedName>
</protein>
<proteinExistence type="predicted"/>
<sequence>MSASGPPFTSARIRPNSRSDSLMFLPFRAAVAATEGADRAIWMNADKKVKNSAQVFSQRREVLTWIQAYEASEGVRPE</sequence>
<organism evidence="1 2">
    <name type="scientific">Streptomyces djakartensis</name>
    <dbReference type="NCBI Taxonomy" id="68193"/>
    <lineage>
        <taxon>Bacteria</taxon>
        <taxon>Bacillati</taxon>
        <taxon>Actinomycetota</taxon>
        <taxon>Actinomycetes</taxon>
        <taxon>Kitasatosporales</taxon>
        <taxon>Streptomycetaceae</taxon>
        <taxon>Streptomyces</taxon>
    </lineage>
</organism>
<gene>
    <name evidence="1" type="ORF">GCM10010384_60410</name>
</gene>
<name>A0ABQ3AEA7_9ACTN</name>
<dbReference type="Proteomes" id="UP000653308">
    <property type="component" value="Unassembled WGS sequence"/>
</dbReference>
<dbReference type="EMBL" id="BMWE01000024">
    <property type="protein sequence ID" value="GGY45639.1"/>
    <property type="molecule type" value="Genomic_DNA"/>
</dbReference>
<comment type="caution">
    <text evidence="1">The sequence shown here is derived from an EMBL/GenBank/DDBJ whole genome shotgun (WGS) entry which is preliminary data.</text>
</comment>
<reference evidence="2" key="1">
    <citation type="journal article" date="2019" name="Int. J. Syst. Evol. Microbiol.">
        <title>The Global Catalogue of Microorganisms (GCM) 10K type strain sequencing project: providing services to taxonomists for standard genome sequencing and annotation.</title>
        <authorList>
            <consortium name="The Broad Institute Genomics Platform"/>
            <consortium name="The Broad Institute Genome Sequencing Center for Infectious Disease"/>
            <person name="Wu L."/>
            <person name="Ma J."/>
        </authorList>
    </citation>
    <scope>NUCLEOTIDE SEQUENCE [LARGE SCALE GENOMIC DNA]</scope>
    <source>
        <strain evidence="2">JCM 4957</strain>
    </source>
</reference>
<accession>A0ABQ3AEA7</accession>
<evidence type="ECO:0000313" key="2">
    <source>
        <dbReference type="Proteomes" id="UP000653308"/>
    </source>
</evidence>